<keyword evidence="2" id="KW-1185">Reference proteome</keyword>
<dbReference type="KEGG" id="vni:VIBNI_A1619"/>
<organism evidence="1 2">
    <name type="scientific">Vibrio nigripulchritudo</name>
    <dbReference type="NCBI Taxonomy" id="28173"/>
    <lineage>
        <taxon>Bacteria</taxon>
        <taxon>Pseudomonadati</taxon>
        <taxon>Pseudomonadota</taxon>
        <taxon>Gammaproteobacteria</taxon>
        <taxon>Vibrionales</taxon>
        <taxon>Vibrionaceae</taxon>
        <taxon>Vibrio</taxon>
    </lineage>
</organism>
<evidence type="ECO:0000313" key="1">
    <source>
        <dbReference type="EMBL" id="CCO57732.1"/>
    </source>
</evidence>
<proteinExistence type="predicted"/>
<protein>
    <recommendedName>
        <fullName evidence="3">Lipoprotein</fullName>
    </recommendedName>
</protein>
<dbReference type="PATRIC" id="fig|1260221.3.peg.1544"/>
<dbReference type="PROSITE" id="PS51257">
    <property type="entry name" value="PROKAR_LIPOPROTEIN"/>
    <property type="match status" value="1"/>
</dbReference>
<sequence length="183" mass="21452">MRPVLVILFIIFLSACDESYNYNEPHEYIRVHSYGTHYSELDENDHQYSGIGVLTKSNWFTPHSGKCREFMSRIKPKDVDISMQAFNNFIRDEGDYNDELVRHVRFECVRFTGEDEDCREMVNTAIKSYIEKYQLSGSEMASAIFQAEIHISEKCQIEESLVQSEFFHHYGFEREPIPGVTKP</sequence>
<evidence type="ECO:0008006" key="3">
    <source>
        <dbReference type="Google" id="ProtNLM"/>
    </source>
</evidence>
<dbReference type="AlphaFoldDB" id="U4KBK4"/>
<name>U4KBK4_9VIBR</name>
<dbReference type="EMBL" id="FO203526">
    <property type="protein sequence ID" value="CCO57732.1"/>
    <property type="molecule type" value="Genomic_DNA"/>
</dbReference>
<dbReference type="Proteomes" id="UP000016895">
    <property type="component" value="Chromosome 1"/>
</dbReference>
<gene>
    <name evidence="1" type="ORF">VIBNI_A1619</name>
</gene>
<dbReference type="RefSeq" id="WP_022550632.1">
    <property type="nucleotide sequence ID" value="NC_022528.1"/>
</dbReference>
<accession>U4KBK4</accession>
<reference evidence="1 2" key="1">
    <citation type="journal article" date="2013" name="ISME J.">
        <title>Comparative genomics of pathogenic lineages of Vibrio nigripulchritudo identifies virulence-associated traits.</title>
        <authorList>
            <person name="Goudenege D."/>
            <person name="Labreuche Y."/>
            <person name="Krin E."/>
            <person name="Ansquer D."/>
            <person name="Mangenot S."/>
            <person name="Calteau A."/>
            <person name="Medigue C."/>
            <person name="Mazel D."/>
            <person name="Polz M.F."/>
            <person name="Le Roux F."/>
        </authorList>
    </citation>
    <scope>NUCLEOTIDE SEQUENCE [LARGE SCALE GENOMIC DNA]</scope>
    <source>
        <strain evidence="2">SnF1</strain>
    </source>
</reference>
<evidence type="ECO:0000313" key="2">
    <source>
        <dbReference type="Proteomes" id="UP000016895"/>
    </source>
</evidence>